<organism evidence="3 4">
    <name type="scientific">Peiella sedimenti</name>
    <dbReference type="NCBI Taxonomy" id="3061083"/>
    <lineage>
        <taxon>Bacteria</taxon>
        <taxon>Pseudomonadati</taxon>
        <taxon>Pseudomonadota</taxon>
        <taxon>Alphaproteobacteria</taxon>
        <taxon>Caulobacterales</taxon>
        <taxon>Caulobacteraceae</taxon>
        <taxon>Peiella</taxon>
    </lineage>
</organism>
<sequence length="143" mass="15348">MSLTGAYDDDNVFARIVRGELPSVKVFEDDVTLAIMDAFPQAEGHVLVIHKASKARNLLDVEPQALSELTATVQRMARAMTAALDPDGLLLTQFNGAPAGQTVFHLHFHLIPRREGEALARHGGGMAPADQLQAVAAKIRAAL</sequence>
<dbReference type="EC" id="2.1.1.-" evidence="3"/>
<dbReference type="Pfam" id="PF01230">
    <property type="entry name" value="HIT"/>
    <property type="match status" value="1"/>
</dbReference>
<dbReference type="PANTHER" id="PTHR46648:SF1">
    <property type="entry name" value="ADENOSINE 5'-MONOPHOSPHORAMIDASE HNT1"/>
    <property type="match status" value="1"/>
</dbReference>
<accession>A0ABT8SJB1</accession>
<evidence type="ECO:0000313" key="3">
    <source>
        <dbReference type="EMBL" id="MDO1558466.1"/>
    </source>
</evidence>
<dbReference type="Proteomes" id="UP001169063">
    <property type="component" value="Unassembled WGS sequence"/>
</dbReference>
<dbReference type="PRINTS" id="PR00332">
    <property type="entry name" value="HISTRIAD"/>
</dbReference>
<name>A0ABT8SJB1_9CAUL</name>
<keyword evidence="3" id="KW-0489">Methyltransferase</keyword>
<protein>
    <submittedName>
        <fullName evidence="3">HIT family protein</fullName>
        <ecNumber evidence="3">2.1.1.-</ecNumber>
    </submittedName>
</protein>
<dbReference type="InterPro" id="IPR011146">
    <property type="entry name" value="HIT-like"/>
</dbReference>
<feature type="short sequence motif" description="Histidine triad motif" evidence="1">
    <location>
        <begin position="105"/>
        <end position="109"/>
    </location>
</feature>
<dbReference type="RefSeq" id="WP_302108878.1">
    <property type="nucleotide sequence ID" value="NZ_JAUKTR010000001.1"/>
</dbReference>
<dbReference type="GO" id="GO:0032259">
    <property type="term" value="P:methylation"/>
    <property type="evidence" value="ECO:0007669"/>
    <property type="project" value="UniProtKB-KW"/>
</dbReference>
<reference evidence="3" key="1">
    <citation type="submission" date="2023-07" db="EMBL/GenBank/DDBJ databases">
        <title>Brevundimonas soil sp. nov., isolated from the soil of chemical plant.</title>
        <authorList>
            <person name="Wu N."/>
        </authorList>
    </citation>
    <scope>NUCLEOTIDE SEQUENCE</scope>
    <source>
        <strain evidence="3">XZ-24</strain>
    </source>
</reference>
<dbReference type="PROSITE" id="PS51084">
    <property type="entry name" value="HIT_2"/>
    <property type="match status" value="1"/>
</dbReference>
<evidence type="ECO:0000259" key="2">
    <source>
        <dbReference type="PROSITE" id="PS51084"/>
    </source>
</evidence>
<dbReference type="InterPro" id="IPR036265">
    <property type="entry name" value="HIT-like_sf"/>
</dbReference>
<proteinExistence type="predicted"/>
<dbReference type="Gene3D" id="3.30.428.10">
    <property type="entry name" value="HIT-like"/>
    <property type="match status" value="1"/>
</dbReference>
<comment type="caution">
    <text evidence="3">The sequence shown here is derived from an EMBL/GenBank/DDBJ whole genome shotgun (WGS) entry which is preliminary data.</text>
</comment>
<dbReference type="EMBL" id="JAUKTR010000001">
    <property type="protein sequence ID" value="MDO1558466.1"/>
    <property type="molecule type" value="Genomic_DNA"/>
</dbReference>
<evidence type="ECO:0000256" key="1">
    <source>
        <dbReference type="PROSITE-ProRule" id="PRU00464"/>
    </source>
</evidence>
<dbReference type="InterPro" id="IPR001310">
    <property type="entry name" value="Histidine_triad_HIT"/>
</dbReference>
<dbReference type="CDD" id="cd01277">
    <property type="entry name" value="HINT_subgroup"/>
    <property type="match status" value="1"/>
</dbReference>
<dbReference type="SUPFAM" id="SSF54197">
    <property type="entry name" value="HIT-like"/>
    <property type="match status" value="1"/>
</dbReference>
<dbReference type="GO" id="GO:0008168">
    <property type="term" value="F:methyltransferase activity"/>
    <property type="evidence" value="ECO:0007669"/>
    <property type="project" value="UniProtKB-KW"/>
</dbReference>
<keyword evidence="3" id="KW-0808">Transferase</keyword>
<dbReference type="InterPro" id="IPR039384">
    <property type="entry name" value="HINT"/>
</dbReference>
<evidence type="ECO:0000313" key="4">
    <source>
        <dbReference type="Proteomes" id="UP001169063"/>
    </source>
</evidence>
<feature type="domain" description="HIT" evidence="2">
    <location>
        <begin position="12"/>
        <end position="120"/>
    </location>
</feature>
<dbReference type="PANTHER" id="PTHR46648">
    <property type="entry name" value="HIT FAMILY PROTEIN 1"/>
    <property type="match status" value="1"/>
</dbReference>
<gene>
    <name evidence="3" type="ORF">Q0812_03370</name>
</gene>
<keyword evidence="4" id="KW-1185">Reference proteome</keyword>